<keyword evidence="5 9" id="KW-0472">Membrane</keyword>
<dbReference type="Gene3D" id="6.10.340.10">
    <property type="match status" value="1"/>
</dbReference>
<dbReference type="PANTHER" id="PTHR32089">
    <property type="entry name" value="METHYL-ACCEPTING CHEMOTAXIS PROTEIN MCPB"/>
    <property type="match status" value="1"/>
</dbReference>
<dbReference type="GO" id="GO:0004888">
    <property type="term" value="F:transmembrane signaling receptor activity"/>
    <property type="evidence" value="ECO:0007669"/>
    <property type="project" value="InterPro"/>
</dbReference>
<keyword evidence="13" id="KW-1185">Reference proteome</keyword>
<dbReference type="PROSITE" id="PS50885">
    <property type="entry name" value="HAMP"/>
    <property type="match status" value="1"/>
</dbReference>
<keyword evidence="3 9" id="KW-0812">Transmembrane</keyword>
<dbReference type="GO" id="GO:0007165">
    <property type="term" value="P:signal transduction"/>
    <property type="evidence" value="ECO:0007669"/>
    <property type="project" value="UniProtKB-KW"/>
</dbReference>
<dbReference type="GO" id="GO:0005886">
    <property type="term" value="C:plasma membrane"/>
    <property type="evidence" value="ECO:0007669"/>
    <property type="project" value="UniProtKB-SubCell"/>
</dbReference>
<organism evidence="12 13">
    <name type="scientific">Pseudobutyrivibrio ruminis</name>
    <dbReference type="NCBI Taxonomy" id="46206"/>
    <lineage>
        <taxon>Bacteria</taxon>
        <taxon>Bacillati</taxon>
        <taxon>Bacillota</taxon>
        <taxon>Clostridia</taxon>
        <taxon>Lachnospirales</taxon>
        <taxon>Lachnospiraceae</taxon>
        <taxon>Pseudobutyrivibrio</taxon>
    </lineage>
</organism>
<evidence type="ECO:0000256" key="6">
    <source>
        <dbReference type="ARBA" id="ARBA00023224"/>
    </source>
</evidence>
<sequence length="579" mass="62991">MKKNKKLVRQVLLLASALALLMATTIAIIGISFVKKAYYDSFEEELHASAVFLMDAMDHEWKGDWSVASNGTILKANFAVHDDFQEQLDSLHEQTGMDFTVFYGDTRYITSLVNSETGERMEGTKASDTVVEKVLTNGEEYLATNFTIDGSDSKWYAYYLPLTNSDGSIVGMVFAGRETDSVEAALWHARLIIMGVYVFFFFLNLSIGHWMVNKSTKAIQDIVDGLKKLEDGELSFYINDKTFDRTDEIGVIAESSAELRDKLSDVIQTTLDLSEEVTKSGENLATSADTALHVADQVANAVEDISKGAVAQAENVENSLSNTTEMGESIDDITSSVKELSKAATEMLEDANHTVDAINELMLQNEQVMVAMTEIHSQIQATNDAVKNIADASSAITSISEQTNLLSLNASIEAARAGEYGRGFAVVASEIGSLAIQSKDAAVSINGIVDKLVEESQMSVDTIEKLNVAFNKQNAQLNSTKTDMDGVVSNVNSVDISTKTIADKVELLNSLKASFNDIISELSAISQQNAASSQETTASMEELNTTFAMINEAAGELKELAVSLNDKMNYFSIESTVTE</sequence>
<evidence type="ECO:0000256" key="8">
    <source>
        <dbReference type="PROSITE-ProRule" id="PRU00284"/>
    </source>
</evidence>
<name>A0A1H7GF22_9FIRM</name>
<evidence type="ECO:0000256" key="1">
    <source>
        <dbReference type="ARBA" id="ARBA00004651"/>
    </source>
</evidence>
<evidence type="ECO:0000256" key="5">
    <source>
        <dbReference type="ARBA" id="ARBA00023136"/>
    </source>
</evidence>
<comment type="similarity">
    <text evidence="7">Belongs to the methyl-accepting chemotaxis (MCP) protein family.</text>
</comment>
<keyword evidence="6 8" id="KW-0807">Transducer</keyword>
<protein>
    <submittedName>
        <fullName evidence="12">Methyl-accepting chemotaxis protein</fullName>
    </submittedName>
</protein>
<evidence type="ECO:0000256" key="2">
    <source>
        <dbReference type="ARBA" id="ARBA00022475"/>
    </source>
</evidence>
<evidence type="ECO:0000256" key="7">
    <source>
        <dbReference type="ARBA" id="ARBA00029447"/>
    </source>
</evidence>
<dbReference type="Pfam" id="PF17202">
    <property type="entry name" value="sCache_3_3"/>
    <property type="match status" value="1"/>
</dbReference>
<evidence type="ECO:0000259" key="11">
    <source>
        <dbReference type="PROSITE" id="PS50885"/>
    </source>
</evidence>
<evidence type="ECO:0000256" key="9">
    <source>
        <dbReference type="SAM" id="Phobius"/>
    </source>
</evidence>
<evidence type="ECO:0000313" key="13">
    <source>
        <dbReference type="Proteomes" id="UP000182321"/>
    </source>
</evidence>
<dbReference type="InterPro" id="IPR033463">
    <property type="entry name" value="sCache_3"/>
</dbReference>
<evidence type="ECO:0000313" key="12">
    <source>
        <dbReference type="EMBL" id="SEK35462.1"/>
    </source>
</evidence>
<dbReference type="PANTHER" id="PTHR32089:SF112">
    <property type="entry name" value="LYSOZYME-LIKE PROTEIN-RELATED"/>
    <property type="match status" value="1"/>
</dbReference>
<keyword evidence="2" id="KW-1003">Cell membrane</keyword>
<dbReference type="InterPro" id="IPR003660">
    <property type="entry name" value="HAMP_dom"/>
</dbReference>
<keyword evidence="4 9" id="KW-1133">Transmembrane helix</keyword>
<dbReference type="AlphaFoldDB" id="A0A1H7GF22"/>
<reference evidence="13" key="1">
    <citation type="submission" date="2016-10" db="EMBL/GenBank/DDBJ databases">
        <authorList>
            <person name="Varghese N."/>
        </authorList>
    </citation>
    <scope>NUCLEOTIDE SEQUENCE [LARGE SCALE GENOMIC DNA]</scope>
    <source>
        <strain evidence="13">ACV-9</strain>
    </source>
</reference>
<dbReference type="Proteomes" id="UP000182321">
    <property type="component" value="Unassembled WGS sequence"/>
</dbReference>
<accession>A0A1H7GF22</accession>
<dbReference type="SMART" id="SM00283">
    <property type="entry name" value="MA"/>
    <property type="match status" value="1"/>
</dbReference>
<evidence type="ECO:0000256" key="3">
    <source>
        <dbReference type="ARBA" id="ARBA00022692"/>
    </source>
</evidence>
<dbReference type="PRINTS" id="PR00260">
    <property type="entry name" value="CHEMTRNSDUCR"/>
</dbReference>
<dbReference type="InterPro" id="IPR029151">
    <property type="entry name" value="Sensor-like_sf"/>
</dbReference>
<dbReference type="SUPFAM" id="SSF103190">
    <property type="entry name" value="Sensory domain-like"/>
    <property type="match status" value="1"/>
</dbReference>
<dbReference type="Gene3D" id="1.10.287.950">
    <property type="entry name" value="Methyl-accepting chemotaxis protein"/>
    <property type="match status" value="1"/>
</dbReference>
<dbReference type="InterPro" id="IPR004089">
    <property type="entry name" value="MCPsignal_dom"/>
</dbReference>
<feature type="transmembrane region" description="Helical" evidence="9">
    <location>
        <begin position="187"/>
        <end position="207"/>
    </location>
</feature>
<dbReference type="PROSITE" id="PS50111">
    <property type="entry name" value="CHEMOTAXIS_TRANSDUC_2"/>
    <property type="match status" value="1"/>
</dbReference>
<feature type="domain" description="HAMP" evidence="11">
    <location>
        <begin position="213"/>
        <end position="268"/>
    </location>
</feature>
<dbReference type="EMBL" id="FNZX01000004">
    <property type="protein sequence ID" value="SEK35462.1"/>
    <property type="molecule type" value="Genomic_DNA"/>
</dbReference>
<dbReference type="GO" id="GO:0006935">
    <property type="term" value="P:chemotaxis"/>
    <property type="evidence" value="ECO:0007669"/>
    <property type="project" value="InterPro"/>
</dbReference>
<feature type="domain" description="Methyl-accepting transducer" evidence="10">
    <location>
        <begin position="287"/>
        <end position="544"/>
    </location>
</feature>
<evidence type="ECO:0000256" key="4">
    <source>
        <dbReference type="ARBA" id="ARBA00022989"/>
    </source>
</evidence>
<dbReference type="InterPro" id="IPR004090">
    <property type="entry name" value="Chemotax_Me-accpt_rcpt"/>
</dbReference>
<proteinExistence type="inferred from homology"/>
<dbReference type="SUPFAM" id="SSF58104">
    <property type="entry name" value="Methyl-accepting chemotaxis protein (MCP) signaling domain"/>
    <property type="match status" value="1"/>
</dbReference>
<dbReference type="RefSeq" id="WP_074789233.1">
    <property type="nucleotide sequence ID" value="NZ_FNZX01000004.1"/>
</dbReference>
<comment type="subcellular location">
    <subcellularLocation>
        <location evidence="1">Cell membrane</location>
        <topology evidence="1">Multi-pass membrane protein</topology>
    </subcellularLocation>
</comment>
<evidence type="ECO:0000259" key="10">
    <source>
        <dbReference type="PROSITE" id="PS50111"/>
    </source>
</evidence>
<gene>
    <name evidence="12" type="ORF">SAMN02910377_00705</name>
</gene>
<dbReference type="Pfam" id="PF00015">
    <property type="entry name" value="MCPsignal"/>
    <property type="match status" value="1"/>
</dbReference>